<dbReference type="GO" id="GO:0005283">
    <property type="term" value="F:amino acid:sodium symporter activity"/>
    <property type="evidence" value="ECO:0007669"/>
    <property type="project" value="InterPro"/>
</dbReference>
<feature type="transmembrane region" description="Helical" evidence="7">
    <location>
        <begin position="215"/>
        <end position="236"/>
    </location>
</feature>
<keyword evidence="5 7" id="KW-1133">Transmembrane helix</keyword>
<dbReference type="Pfam" id="PF01235">
    <property type="entry name" value="Na_Ala_symp"/>
    <property type="match status" value="1"/>
</dbReference>
<evidence type="ECO:0000256" key="4">
    <source>
        <dbReference type="ARBA" id="ARBA00022692"/>
    </source>
</evidence>
<feature type="transmembrane region" description="Helical" evidence="7">
    <location>
        <begin position="420"/>
        <end position="445"/>
    </location>
</feature>
<evidence type="ECO:0008006" key="9">
    <source>
        <dbReference type="Google" id="ProtNLM"/>
    </source>
</evidence>
<accession>A0A0F9V859</accession>
<dbReference type="PANTHER" id="PTHR30330">
    <property type="entry name" value="AGSS FAMILY TRANSPORTER, SODIUM-ALANINE"/>
    <property type="match status" value="1"/>
</dbReference>
<evidence type="ECO:0000256" key="5">
    <source>
        <dbReference type="ARBA" id="ARBA00022989"/>
    </source>
</evidence>
<dbReference type="AlphaFoldDB" id="A0A0F9V859"/>
<evidence type="ECO:0000313" key="8">
    <source>
        <dbReference type="EMBL" id="KKN62043.1"/>
    </source>
</evidence>
<comment type="subcellular location">
    <subcellularLocation>
        <location evidence="1">Cell membrane</location>
        <topology evidence="1">Multi-pass membrane protein</topology>
    </subcellularLocation>
</comment>
<reference evidence="8" key="1">
    <citation type="journal article" date="2015" name="Nature">
        <title>Complex archaea that bridge the gap between prokaryotes and eukaryotes.</title>
        <authorList>
            <person name="Spang A."/>
            <person name="Saw J.H."/>
            <person name="Jorgensen S.L."/>
            <person name="Zaremba-Niedzwiedzka K."/>
            <person name="Martijn J."/>
            <person name="Lind A.E."/>
            <person name="van Eijk R."/>
            <person name="Schleper C."/>
            <person name="Guy L."/>
            <person name="Ettema T.J."/>
        </authorList>
    </citation>
    <scope>NUCLEOTIDE SEQUENCE</scope>
</reference>
<feature type="transmembrane region" description="Helical" evidence="7">
    <location>
        <begin position="310"/>
        <end position="332"/>
    </location>
</feature>
<feature type="transmembrane region" description="Helical" evidence="7">
    <location>
        <begin position="185"/>
        <end position="203"/>
    </location>
</feature>
<feature type="transmembrane region" description="Helical" evidence="7">
    <location>
        <begin position="148"/>
        <end position="165"/>
    </location>
</feature>
<gene>
    <name evidence="8" type="ORF">LCGC14_0515950</name>
</gene>
<evidence type="ECO:0000256" key="1">
    <source>
        <dbReference type="ARBA" id="ARBA00004651"/>
    </source>
</evidence>
<dbReference type="NCBIfam" id="TIGR00835">
    <property type="entry name" value="agcS"/>
    <property type="match status" value="1"/>
</dbReference>
<keyword evidence="4 7" id="KW-0812">Transmembrane</keyword>
<protein>
    <recommendedName>
        <fullName evidence="9">Amino acid carrier protein</fullName>
    </recommendedName>
</protein>
<evidence type="ECO:0000256" key="3">
    <source>
        <dbReference type="ARBA" id="ARBA00022475"/>
    </source>
</evidence>
<dbReference type="Gene3D" id="1.20.1740.10">
    <property type="entry name" value="Amino acid/polyamine transporter I"/>
    <property type="match status" value="1"/>
</dbReference>
<dbReference type="PANTHER" id="PTHR30330:SF3">
    <property type="entry name" value="TRANSCRIPTIONAL REGULATOR, LRP FAMILY"/>
    <property type="match status" value="1"/>
</dbReference>
<organism evidence="8">
    <name type="scientific">marine sediment metagenome</name>
    <dbReference type="NCBI Taxonomy" id="412755"/>
    <lineage>
        <taxon>unclassified sequences</taxon>
        <taxon>metagenomes</taxon>
        <taxon>ecological metagenomes</taxon>
    </lineage>
</organism>
<feature type="transmembrane region" description="Helical" evidence="7">
    <location>
        <begin position="352"/>
        <end position="372"/>
    </location>
</feature>
<feature type="transmembrane region" description="Helical" evidence="7">
    <location>
        <begin position="242"/>
        <end position="266"/>
    </location>
</feature>
<feature type="transmembrane region" description="Helical" evidence="7">
    <location>
        <begin position="12"/>
        <end position="33"/>
    </location>
</feature>
<name>A0A0F9V859_9ZZZZ</name>
<proteinExistence type="predicted"/>
<dbReference type="InterPro" id="IPR001463">
    <property type="entry name" value="Na/Ala_symport"/>
</dbReference>
<dbReference type="PRINTS" id="PR00175">
    <property type="entry name" value="NAALASMPORT"/>
</dbReference>
<evidence type="ECO:0000256" key="2">
    <source>
        <dbReference type="ARBA" id="ARBA00022448"/>
    </source>
</evidence>
<evidence type="ECO:0000256" key="7">
    <source>
        <dbReference type="SAM" id="Phobius"/>
    </source>
</evidence>
<dbReference type="GO" id="GO:0005886">
    <property type="term" value="C:plasma membrane"/>
    <property type="evidence" value="ECO:0007669"/>
    <property type="project" value="UniProtKB-SubCell"/>
</dbReference>
<keyword evidence="2" id="KW-0813">Transport</keyword>
<keyword evidence="6 7" id="KW-0472">Membrane</keyword>
<keyword evidence="3" id="KW-1003">Cell membrane</keyword>
<dbReference type="PROSITE" id="PS00873">
    <property type="entry name" value="NA_ALANINE_SYMP"/>
    <property type="match status" value="1"/>
</dbReference>
<comment type="caution">
    <text evidence="8">The sequence shown here is derived from an EMBL/GenBank/DDBJ whole genome shotgun (WGS) entry which is preliminary data.</text>
</comment>
<evidence type="ECO:0000256" key="6">
    <source>
        <dbReference type="ARBA" id="ARBA00023136"/>
    </source>
</evidence>
<dbReference type="EMBL" id="LAZR01000637">
    <property type="protein sequence ID" value="KKN62043.1"/>
    <property type="molecule type" value="Genomic_DNA"/>
</dbReference>
<sequence>MDFFENALRTMATIVWGPQTVILLLGVGFFLTIRLRFVQIRRLGLSFRFGLGQKDFGETAKERKGDITPFQSLTTSLACTVGNGNIAGVCTAIAMGGPGAVFWMWILAFVGMATKLVEAVLGQKFKTIAPDGSVAGGPMYYIRDGLKLPWLAGIYAFFMGCKPLFATTSIQSNSIALALKTQFGLEPWISGLGLAVLTWLVIVGGIKSIAKVTTFLSPFMVFLYIFGALFTLIAFAPQLPHAFYLIFVGAFKPSAIAGGVAGMTVARAIRYGLARGAYSNEAGTGTAATFHASSQTSEPVRQGLIASLDVFIDTIVICSLTALAVLVTGVWNTGITSTAMTAAAFNAALPKYGGLIVAASSLLFGYSSLITVPYYGEISFKYLLGSWIKKPFRWIFCLVIFAGAVMKVEEAWSIGDVFNGMMAFTNLIGLVGLSGMALMLVKSYLKKLDADKNKKY</sequence>